<evidence type="ECO:0000313" key="6">
    <source>
        <dbReference type="Proteomes" id="UP001497516"/>
    </source>
</evidence>
<evidence type="ECO:0000259" key="4">
    <source>
        <dbReference type="Pfam" id="PF03936"/>
    </source>
</evidence>
<dbReference type="Gene3D" id="1.10.600.10">
    <property type="entry name" value="Farnesyl Diphosphate Synthase"/>
    <property type="match status" value="1"/>
</dbReference>
<dbReference type="Pfam" id="PF03936">
    <property type="entry name" value="Terpene_synth_C"/>
    <property type="match status" value="1"/>
</dbReference>
<proteinExistence type="predicted"/>
<protein>
    <recommendedName>
        <fullName evidence="4">Terpene synthase metal-binding domain-containing protein</fullName>
    </recommendedName>
</protein>
<dbReference type="PANTHER" id="PTHR31225:SF221">
    <property type="entry name" value="(-)-GERMACRENE D SYNTHASE"/>
    <property type="match status" value="1"/>
</dbReference>
<accession>A0AAV2ENL5</accession>
<evidence type="ECO:0000313" key="5">
    <source>
        <dbReference type="EMBL" id="CAL1387292.1"/>
    </source>
</evidence>
<organism evidence="5 6">
    <name type="scientific">Linum trigynum</name>
    <dbReference type="NCBI Taxonomy" id="586398"/>
    <lineage>
        <taxon>Eukaryota</taxon>
        <taxon>Viridiplantae</taxon>
        <taxon>Streptophyta</taxon>
        <taxon>Embryophyta</taxon>
        <taxon>Tracheophyta</taxon>
        <taxon>Spermatophyta</taxon>
        <taxon>Magnoliopsida</taxon>
        <taxon>eudicotyledons</taxon>
        <taxon>Gunneridae</taxon>
        <taxon>Pentapetalae</taxon>
        <taxon>rosids</taxon>
        <taxon>fabids</taxon>
        <taxon>Malpighiales</taxon>
        <taxon>Linaceae</taxon>
        <taxon>Linum</taxon>
    </lineage>
</organism>
<dbReference type="GO" id="GO:0010333">
    <property type="term" value="F:terpene synthase activity"/>
    <property type="evidence" value="ECO:0007669"/>
    <property type="project" value="InterPro"/>
</dbReference>
<dbReference type="AlphaFoldDB" id="A0AAV2ENL5"/>
<dbReference type="Proteomes" id="UP001497516">
    <property type="component" value="Chromosome 5"/>
</dbReference>
<dbReference type="EMBL" id="OZ034818">
    <property type="protein sequence ID" value="CAL1387292.1"/>
    <property type="molecule type" value="Genomic_DNA"/>
</dbReference>
<dbReference type="PANTHER" id="PTHR31225">
    <property type="entry name" value="OS04G0344100 PROTEIN-RELATED"/>
    <property type="match status" value="1"/>
</dbReference>
<dbReference type="GO" id="GO:0016114">
    <property type="term" value="P:terpenoid biosynthetic process"/>
    <property type="evidence" value="ECO:0007669"/>
    <property type="project" value="InterPro"/>
</dbReference>
<keyword evidence="2" id="KW-0479">Metal-binding</keyword>
<evidence type="ECO:0000256" key="1">
    <source>
        <dbReference type="ARBA" id="ARBA00001946"/>
    </source>
</evidence>
<dbReference type="InterPro" id="IPR008949">
    <property type="entry name" value="Isoprenoid_synthase_dom_sf"/>
</dbReference>
<keyword evidence="6" id="KW-1185">Reference proteome</keyword>
<evidence type="ECO:0000256" key="3">
    <source>
        <dbReference type="ARBA" id="ARBA00023239"/>
    </source>
</evidence>
<dbReference type="SUPFAM" id="SSF48576">
    <property type="entry name" value="Terpenoid synthases"/>
    <property type="match status" value="1"/>
</dbReference>
<feature type="domain" description="Terpene synthase metal-binding" evidence="4">
    <location>
        <begin position="1"/>
        <end position="77"/>
    </location>
</feature>
<comment type="cofactor">
    <cofactor evidence="1">
        <name>Mg(2+)</name>
        <dbReference type="ChEBI" id="CHEBI:18420"/>
    </cofactor>
</comment>
<evidence type="ECO:0000256" key="2">
    <source>
        <dbReference type="ARBA" id="ARBA00022723"/>
    </source>
</evidence>
<dbReference type="GO" id="GO:0000287">
    <property type="term" value="F:magnesium ion binding"/>
    <property type="evidence" value="ECO:0007669"/>
    <property type="project" value="InterPro"/>
</dbReference>
<name>A0AAV2ENL5_9ROSI</name>
<keyword evidence="3" id="KW-0456">Lyase</keyword>
<gene>
    <name evidence="5" type="ORF">LTRI10_LOCUS28289</name>
</gene>
<sequence>MGEKAPLEVFDWLFQDPKILVVVSDLGRLSDDVVSHEFEQKRGHVASSVECFMNQYDVSKDEAVDALEKMMETDRKDINEESLNLHGFVSNEVLSMFLGLARDTDVMYQDFDSYTLADTVTKDTLTDLLVTPMR</sequence>
<dbReference type="InterPro" id="IPR050148">
    <property type="entry name" value="Terpene_synthase-like"/>
</dbReference>
<reference evidence="5 6" key="1">
    <citation type="submission" date="2024-04" db="EMBL/GenBank/DDBJ databases">
        <authorList>
            <person name="Fracassetti M."/>
        </authorList>
    </citation>
    <scope>NUCLEOTIDE SEQUENCE [LARGE SCALE GENOMIC DNA]</scope>
</reference>
<dbReference type="InterPro" id="IPR005630">
    <property type="entry name" value="Terpene_synthase_metal-bd"/>
</dbReference>